<dbReference type="Proteomes" id="UP000752696">
    <property type="component" value="Unassembled WGS sequence"/>
</dbReference>
<evidence type="ECO:0000256" key="5">
    <source>
        <dbReference type="SAM" id="Phobius"/>
    </source>
</evidence>
<feature type="transmembrane region" description="Helical" evidence="5">
    <location>
        <begin position="345"/>
        <end position="371"/>
    </location>
</feature>
<evidence type="ECO:0000256" key="3">
    <source>
        <dbReference type="ARBA" id="ARBA00022989"/>
    </source>
</evidence>
<evidence type="ECO:0000256" key="4">
    <source>
        <dbReference type="ARBA" id="ARBA00023136"/>
    </source>
</evidence>
<gene>
    <name evidence="7" type="ORF">MHI_LOCUS711519</name>
</gene>
<feature type="transmembrane region" description="Helical" evidence="5">
    <location>
        <begin position="237"/>
        <end position="259"/>
    </location>
</feature>
<evidence type="ECO:0000313" key="7">
    <source>
        <dbReference type="EMBL" id="CAD1477142.1"/>
    </source>
</evidence>
<feature type="transmembrane region" description="Helical" evidence="5">
    <location>
        <begin position="162"/>
        <end position="183"/>
    </location>
</feature>
<dbReference type="GO" id="GO:0016020">
    <property type="term" value="C:membrane"/>
    <property type="evidence" value="ECO:0007669"/>
    <property type="project" value="UniProtKB-SubCell"/>
</dbReference>
<evidence type="ECO:0000256" key="1">
    <source>
        <dbReference type="ARBA" id="ARBA00004141"/>
    </source>
</evidence>
<dbReference type="PANTHER" id="PTHR22950">
    <property type="entry name" value="AMINO ACID TRANSPORTER"/>
    <property type="match status" value="1"/>
</dbReference>
<sequence>TVIISMNCLTGDTEQLISNDMLLCTAPSPSSVHNSQNTRSGTSVLSTIFLIVNATLGAGLLNFPQAFDKAGGLFTSITVQFIALIFITAALVILANCSDVANSSTMQDMFANFYGQKSLFLCALCIIIYSFGCCLTFLIVVGDQFDRVLATYYGLDYCHTCYASSIGCVTILYVIMLIVYKYFTNTKPPINSMKIWPDNEYEALQIIPIICFAYQSHMTAIPMYACMKERKLEKFTLCAIVSMIICFTAYTAVGIFGYATFGAGKVPSDILQGYTEKSIILALGIIFIAIKNFTTYPIVLYCGRDAFLSLLGMDNNCIKFRVFVTLIWYILSLIIAVLVPDISPVINLLGALSAAFIFIFPGICLFQCTLLKDSELHLNKDRLLVFFAIFITALGAFISGVVFVEAIEDLSIKSNKTSLITGFKQLKENLCT</sequence>
<feature type="transmembrane region" description="Helical" evidence="5">
    <location>
        <begin position="43"/>
        <end position="61"/>
    </location>
</feature>
<accession>A0A6V7HDA8</accession>
<evidence type="ECO:0000313" key="8">
    <source>
        <dbReference type="Proteomes" id="UP000752696"/>
    </source>
</evidence>
<feature type="domain" description="Amino acid transporter transmembrane" evidence="6">
    <location>
        <begin position="162"/>
        <end position="404"/>
    </location>
</feature>
<dbReference type="OrthoDB" id="438545at2759"/>
<keyword evidence="2 5" id="KW-0812">Transmembrane</keyword>
<dbReference type="Pfam" id="PF01490">
    <property type="entry name" value="Aa_trans"/>
    <property type="match status" value="2"/>
</dbReference>
<dbReference type="PANTHER" id="PTHR22950:SF652">
    <property type="entry name" value="TRANSMEMBRANE AMINO ACID TRANSPORTER FAMILY PROTEIN"/>
    <property type="match status" value="1"/>
</dbReference>
<comment type="subcellular location">
    <subcellularLocation>
        <location evidence="1">Membrane</location>
        <topology evidence="1">Multi-pass membrane protein</topology>
    </subcellularLocation>
</comment>
<feature type="transmembrane region" description="Helical" evidence="5">
    <location>
        <begin position="383"/>
        <end position="404"/>
    </location>
</feature>
<dbReference type="InterPro" id="IPR013057">
    <property type="entry name" value="AA_transpt_TM"/>
</dbReference>
<keyword evidence="8" id="KW-1185">Reference proteome</keyword>
<comment type="caution">
    <text evidence="7">The sequence shown here is derived from an EMBL/GenBank/DDBJ whole genome shotgun (WGS) entry which is preliminary data.</text>
</comment>
<dbReference type="GO" id="GO:0015179">
    <property type="term" value="F:L-amino acid transmembrane transporter activity"/>
    <property type="evidence" value="ECO:0007669"/>
    <property type="project" value="TreeGrafter"/>
</dbReference>
<evidence type="ECO:0000256" key="2">
    <source>
        <dbReference type="ARBA" id="ARBA00022692"/>
    </source>
</evidence>
<feature type="transmembrane region" description="Helical" evidence="5">
    <location>
        <begin position="73"/>
        <end position="95"/>
    </location>
</feature>
<feature type="non-terminal residue" evidence="7">
    <location>
        <position position="432"/>
    </location>
</feature>
<keyword evidence="4 5" id="KW-0472">Membrane</keyword>
<dbReference type="EMBL" id="CAJDYZ010009840">
    <property type="protein sequence ID" value="CAD1477142.1"/>
    <property type="molecule type" value="Genomic_DNA"/>
</dbReference>
<feature type="transmembrane region" description="Helical" evidence="5">
    <location>
        <begin position="320"/>
        <end position="339"/>
    </location>
</feature>
<dbReference type="AlphaFoldDB" id="A0A6V7HDA8"/>
<feature type="transmembrane region" description="Helical" evidence="5">
    <location>
        <begin position="279"/>
        <end position="299"/>
    </location>
</feature>
<reference evidence="7" key="1">
    <citation type="submission" date="2020-07" db="EMBL/GenBank/DDBJ databases">
        <authorList>
            <person name="Nazaruddin N."/>
        </authorList>
    </citation>
    <scope>NUCLEOTIDE SEQUENCE</scope>
</reference>
<proteinExistence type="predicted"/>
<organism evidence="7 8">
    <name type="scientific">Heterotrigona itama</name>
    <dbReference type="NCBI Taxonomy" id="395501"/>
    <lineage>
        <taxon>Eukaryota</taxon>
        <taxon>Metazoa</taxon>
        <taxon>Ecdysozoa</taxon>
        <taxon>Arthropoda</taxon>
        <taxon>Hexapoda</taxon>
        <taxon>Insecta</taxon>
        <taxon>Pterygota</taxon>
        <taxon>Neoptera</taxon>
        <taxon>Endopterygota</taxon>
        <taxon>Hymenoptera</taxon>
        <taxon>Apocrita</taxon>
        <taxon>Aculeata</taxon>
        <taxon>Apoidea</taxon>
        <taxon>Anthophila</taxon>
        <taxon>Apidae</taxon>
        <taxon>Heterotrigona</taxon>
    </lineage>
</organism>
<protein>
    <recommendedName>
        <fullName evidence="6">Amino acid transporter transmembrane domain-containing protein</fullName>
    </recommendedName>
</protein>
<feature type="domain" description="Amino acid transporter transmembrane" evidence="6">
    <location>
        <begin position="41"/>
        <end position="158"/>
    </location>
</feature>
<keyword evidence="3 5" id="KW-1133">Transmembrane helix</keyword>
<feature type="transmembrane region" description="Helical" evidence="5">
    <location>
        <begin position="118"/>
        <end position="141"/>
    </location>
</feature>
<name>A0A6V7HDA8_9HYME</name>
<evidence type="ECO:0000259" key="6">
    <source>
        <dbReference type="Pfam" id="PF01490"/>
    </source>
</evidence>